<evidence type="ECO:0000313" key="2">
    <source>
        <dbReference type="EMBL" id="THH16404.1"/>
    </source>
</evidence>
<accession>A0A4S4LV45</accession>
<dbReference type="AlphaFoldDB" id="A0A4S4LV45"/>
<reference evidence="2 3" key="1">
    <citation type="submission" date="2019-02" db="EMBL/GenBank/DDBJ databases">
        <title>Genome sequencing of the rare red list fungi Antrodiella citrinella (Flaviporus citrinellus).</title>
        <authorList>
            <person name="Buettner E."/>
            <person name="Kellner H."/>
        </authorList>
    </citation>
    <scope>NUCLEOTIDE SEQUENCE [LARGE SCALE GENOMIC DNA]</scope>
    <source>
        <strain evidence="2 3">DSM 108506</strain>
    </source>
</reference>
<evidence type="ECO:0000313" key="3">
    <source>
        <dbReference type="Proteomes" id="UP000308730"/>
    </source>
</evidence>
<comment type="caution">
    <text evidence="2">The sequence shown here is derived from an EMBL/GenBank/DDBJ whole genome shotgun (WGS) entry which is preliminary data.</text>
</comment>
<dbReference type="EMBL" id="SGPM01000735">
    <property type="protein sequence ID" value="THH16404.1"/>
    <property type="molecule type" value="Genomic_DNA"/>
</dbReference>
<protein>
    <recommendedName>
        <fullName evidence="1">Fungal-type protein kinase domain-containing protein</fullName>
    </recommendedName>
</protein>
<dbReference type="InterPro" id="IPR040976">
    <property type="entry name" value="Pkinase_fungal"/>
</dbReference>
<dbReference type="OrthoDB" id="5584477at2759"/>
<dbReference type="Pfam" id="PF17667">
    <property type="entry name" value="Pkinase_fungal"/>
    <property type="match status" value="1"/>
</dbReference>
<organism evidence="2 3">
    <name type="scientific">Antrodiella citrinella</name>
    <dbReference type="NCBI Taxonomy" id="2447956"/>
    <lineage>
        <taxon>Eukaryota</taxon>
        <taxon>Fungi</taxon>
        <taxon>Dikarya</taxon>
        <taxon>Basidiomycota</taxon>
        <taxon>Agaricomycotina</taxon>
        <taxon>Agaricomycetes</taxon>
        <taxon>Polyporales</taxon>
        <taxon>Steccherinaceae</taxon>
        <taxon>Antrodiella</taxon>
    </lineage>
</organism>
<feature type="non-terminal residue" evidence="2">
    <location>
        <position position="1"/>
    </location>
</feature>
<dbReference type="Proteomes" id="UP000308730">
    <property type="component" value="Unassembled WGS sequence"/>
</dbReference>
<feature type="domain" description="Fungal-type protein kinase" evidence="1">
    <location>
        <begin position="5"/>
        <end position="52"/>
    </location>
</feature>
<keyword evidence="3" id="KW-1185">Reference proteome</keyword>
<dbReference type="PANTHER" id="PTHR38248:SF2">
    <property type="entry name" value="FUNK1 11"/>
    <property type="match status" value="1"/>
</dbReference>
<proteinExistence type="predicted"/>
<dbReference type="PANTHER" id="PTHR38248">
    <property type="entry name" value="FUNK1 6"/>
    <property type="match status" value="1"/>
</dbReference>
<sequence>THRQEAQKRQKAKYRTGTGPFMAYELLSYHPPPAHLYRHDLESFFWVLAWFCAVFNPDLHTVGFIPGWHQNRLQDIGTEKAKFLASYAEIERVCANTHATYMPFITTWIKYLRHILNNARNASIMEKEQREGYYELLDGTEDNVPMRPKLVAYARKKLLQAREELRDMVTYDVFMEVFAIPVRAL</sequence>
<evidence type="ECO:0000259" key="1">
    <source>
        <dbReference type="Pfam" id="PF17667"/>
    </source>
</evidence>
<gene>
    <name evidence="2" type="ORF">EUX98_g9302</name>
</gene>
<name>A0A4S4LV45_9APHY</name>